<dbReference type="InterPro" id="IPR008030">
    <property type="entry name" value="NmrA-like"/>
</dbReference>
<evidence type="ECO:0000259" key="1">
    <source>
        <dbReference type="Pfam" id="PF05368"/>
    </source>
</evidence>
<evidence type="ECO:0000313" key="2">
    <source>
        <dbReference type="EMBL" id="QPJ62256.1"/>
    </source>
</evidence>
<dbReference type="Pfam" id="PF05368">
    <property type="entry name" value="NmrA"/>
    <property type="match status" value="1"/>
</dbReference>
<evidence type="ECO:0000313" key="3">
    <source>
        <dbReference type="Proteomes" id="UP000594688"/>
    </source>
</evidence>
<dbReference type="InterPro" id="IPR036291">
    <property type="entry name" value="NAD(P)-bd_dom_sf"/>
</dbReference>
<dbReference type="AlphaFoldDB" id="A0A7T0BWP4"/>
<organism evidence="2 3">
    <name type="scientific">Candidatus Nitronauta litoralis</name>
    <dbReference type="NCBI Taxonomy" id="2705533"/>
    <lineage>
        <taxon>Bacteria</taxon>
        <taxon>Pseudomonadati</taxon>
        <taxon>Nitrospinota/Tectimicrobiota group</taxon>
        <taxon>Nitrospinota</taxon>
        <taxon>Nitrospinia</taxon>
        <taxon>Nitrospinales</taxon>
        <taxon>Nitrospinaceae</taxon>
        <taxon>Candidatus Nitronauta</taxon>
    </lineage>
</organism>
<dbReference type="Gene3D" id="3.40.50.720">
    <property type="entry name" value="NAD(P)-binding Rossmann-like Domain"/>
    <property type="match status" value="1"/>
</dbReference>
<reference evidence="2 3" key="1">
    <citation type="submission" date="2020-02" db="EMBL/GenBank/DDBJ databases">
        <title>Genomic and physiological characterization of two novel Nitrospinaceae genera.</title>
        <authorList>
            <person name="Mueller A.J."/>
            <person name="Jung M.-Y."/>
            <person name="Strachan C.R."/>
            <person name="Herbold C.W."/>
            <person name="Kirkegaard R.H."/>
            <person name="Daims H."/>
        </authorList>
    </citation>
    <scope>NUCLEOTIDE SEQUENCE [LARGE SCALE GENOMIC DNA]</scope>
    <source>
        <strain evidence="2">EB</strain>
    </source>
</reference>
<dbReference type="PANTHER" id="PTHR12126:SF11">
    <property type="entry name" value="NADH DEHYDROGENASE [UBIQUINONE] 1 ALPHA SUBCOMPLEX SUBUNIT 9, MITOCHONDRIAL"/>
    <property type="match status" value="1"/>
</dbReference>
<dbReference type="Proteomes" id="UP000594688">
    <property type="component" value="Chromosome"/>
</dbReference>
<proteinExistence type="predicted"/>
<gene>
    <name evidence="2" type="ORF">G3M70_10385</name>
</gene>
<protein>
    <submittedName>
        <fullName evidence="2">NAD(P)H-binding protein</fullName>
    </submittedName>
</protein>
<feature type="domain" description="NmrA-like" evidence="1">
    <location>
        <begin position="3"/>
        <end position="149"/>
    </location>
</feature>
<dbReference type="SUPFAM" id="SSF51735">
    <property type="entry name" value="NAD(P)-binding Rossmann-fold domains"/>
    <property type="match status" value="1"/>
</dbReference>
<name>A0A7T0BWP4_9BACT</name>
<accession>A0A7T0BWP4</accession>
<dbReference type="EMBL" id="CP048685">
    <property type="protein sequence ID" value="QPJ62256.1"/>
    <property type="molecule type" value="Genomic_DNA"/>
</dbReference>
<dbReference type="KEGG" id="nli:G3M70_10385"/>
<sequence length="313" mass="35171">MRKENILITGATGYIGHSLVQRLTETNFPVHCLVREESVEKLDPKDKTNIRIGDLLDAESLSSVFKGIDIVYYLVHNLDKKDNFEQLEKKAAINFVTAAKKAGVKRIIYLGALGNPEEKDLSPHLKSRKEVGEILRGSGIQVIEFQASIIIGSGSLSFEMVRALSERLPVMIMPKWVSVLAQPICIRDVLEYLVQSIYLETKNNEVFQIGGRDRVTYKDLISTYSIKRGLKRLLIPVPVLTPGLSSLWLALITPLYARVGRKLIESIKSPTIVQDRLASSVFPNIHPMGMEESIEYALREKPIDIKIQGQQAY</sequence>
<dbReference type="GO" id="GO:0044877">
    <property type="term" value="F:protein-containing complex binding"/>
    <property type="evidence" value="ECO:0007669"/>
    <property type="project" value="TreeGrafter"/>
</dbReference>
<dbReference type="InterPro" id="IPR051207">
    <property type="entry name" value="ComplexI_NDUFA9_subunit"/>
</dbReference>
<dbReference type="PANTHER" id="PTHR12126">
    <property type="entry name" value="NADH-UBIQUINONE OXIDOREDUCTASE 39 KDA SUBUNIT-RELATED"/>
    <property type="match status" value="1"/>
</dbReference>